<dbReference type="RefSeq" id="WP_107974342.1">
    <property type="nucleotide sequence ID" value="NZ_BMEZ01000001.1"/>
</dbReference>
<evidence type="ECO:0000259" key="2">
    <source>
        <dbReference type="PROSITE" id="PS50263"/>
    </source>
</evidence>
<gene>
    <name evidence="3" type="ORF">C8N44_101267</name>
</gene>
<dbReference type="InterPro" id="IPR036526">
    <property type="entry name" value="C-N_Hydrolase_sf"/>
</dbReference>
<protein>
    <submittedName>
        <fullName evidence="3">Putative amidohydrolase</fullName>
    </submittedName>
</protein>
<evidence type="ECO:0000256" key="1">
    <source>
        <dbReference type="ARBA" id="ARBA00022801"/>
    </source>
</evidence>
<reference evidence="3 4" key="1">
    <citation type="submission" date="2018-04" db="EMBL/GenBank/DDBJ databases">
        <title>Genomic Encyclopedia of Archaeal and Bacterial Type Strains, Phase II (KMG-II): from individual species to whole genera.</title>
        <authorList>
            <person name="Goeker M."/>
        </authorList>
    </citation>
    <scope>NUCLEOTIDE SEQUENCE [LARGE SCALE GENOMIC DNA]</scope>
    <source>
        <strain evidence="3 4">DSM 29329</strain>
    </source>
</reference>
<keyword evidence="4" id="KW-1185">Reference proteome</keyword>
<keyword evidence="1 3" id="KW-0378">Hydrolase</keyword>
<organism evidence="3 4">
    <name type="scientific">Allosediminivita pacifica</name>
    <dbReference type="NCBI Taxonomy" id="1267769"/>
    <lineage>
        <taxon>Bacteria</taxon>
        <taxon>Pseudomonadati</taxon>
        <taxon>Pseudomonadota</taxon>
        <taxon>Alphaproteobacteria</taxon>
        <taxon>Rhodobacterales</taxon>
        <taxon>Paracoccaceae</taxon>
        <taxon>Allosediminivita</taxon>
    </lineage>
</organism>
<evidence type="ECO:0000313" key="4">
    <source>
        <dbReference type="Proteomes" id="UP000244069"/>
    </source>
</evidence>
<dbReference type="GO" id="GO:0016811">
    <property type="term" value="F:hydrolase activity, acting on carbon-nitrogen (but not peptide) bonds, in linear amides"/>
    <property type="evidence" value="ECO:0007669"/>
    <property type="project" value="TreeGrafter"/>
</dbReference>
<dbReference type="Proteomes" id="UP000244069">
    <property type="component" value="Unassembled WGS sequence"/>
</dbReference>
<accession>A0A2T6BAC3</accession>
<dbReference type="OrthoDB" id="9803803at2"/>
<name>A0A2T6BAC3_9RHOB</name>
<dbReference type="SUPFAM" id="SSF56317">
    <property type="entry name" value="Carbon-nitrogen hydrolase"/>
    <property type="match status" value="1"/>
</dbReference>
<sequence length="296" mass="32279">MRSFFMREAVQASVVQHRPAEKQERQANIDFILATLADEAKSGAELVVFPEVGITNFFRHGPGGMRDLWETASITLDSPEIEVVRDAARRLNLYTVVGFNERSDTFGVVYNSSALIGPEGVVGVSRKQNFPGVEKLYYTPGPAVKAFDCGLGRVGTVICYDALFPEIARQHFLDGAEMIVFSSSFWRGGARGGVGDPETKRDLWHKLPFVTAVQNQAFVLSANCCGTQDLGGGLGEWERMGLSQIASPASGVLAEAGQTGQEILRATLKRDDLLEARTNYRFLSEVRSRPSGALAV</sequence>
<dbReference type="InterPro" id="IPR003010">
    <property type="entry name" value="C-N_Hydrolase"/>
</dbReference>
<comment type="caution">
    <text evidence="3">The sequence shown here is derived from an EMBL/GenBank/DDBJ whole genome shotgun (WGS) entry which is preliminary data.</text>
</comment>
<dbReference type="PROSITE" id="PS50263">
    <property type="entry name" value="CN_HYDROLASE"/>
    <property type="match status" value="1"/>
</dbReference>
<dbReference type="Pfam" id="PF00795">
    <property type="entry name" value="CN_hydrolase"/>
    <property type="match status" value="1"/>
</dbReference>
<dbReference type="CDD" id="cd07197">
    <property type="entry name" value="nitrilase"/>
    <property type="match status" value="1"/>
</dbReference>
<dbReference type="InterPro" id="IPR050345">
    <property type="entry name" value="Aliph_Amidase/BUP"/>
</dbReference>
<dbReference type="PANTHER" id="PTHR43674:SF16">
    <property type="entry name" value="CARBON-NITROGEN FAMILY, PUTATIVE (AFU_ORTHOLOGUE AFUA_5G02350)-RELATED"/>
    <property type="match status" value="1"/>
</dbReference>
<dbReference type="AlphaFoldDB" id="A0A2T6BAC3"/>
<feature type="domain" description="CN hydrolase" evidence="2">
    <location>
        <begin position="10"/>
        <end position="270"/>
    </location>
</feature>
<proteinExistence type="predicted"/>
<dbReference type="EMBL" id="QBKN01000001">
    <property type="protein sequence ID" value="PTX52976.1"/>
    <property type="molecule type" value="Genomic_DNA"/>
</dbReference>
<dbReference type="PANTHER" id="PTHR43674">
    <property type="entry name" value="NITRILASE C965.09-RELATED"/>
    <property type="match status" value="1"/>
</dbReference>
<dbReference type="Gene3D" id="3.60.110.10">
    <property type="entry name" value="Carbon-nitrogen hydrolase"/>
    <property type="match status" value="1"/>
</dbReference>
<evidence type="ECO:0000313" key="3">
    <source>
        <dbReference type="EMBL" id="PTX52976.1"/>
    </source>
</evidence>